<dbReference type="SUPFAM" id="SSF50998">
    <property type="entry name" value="Quinoprotein alcohol dehydrogenase-like"/>
    <property type="match status" value="1"/>
</dbReference>
<evidence type="ECO:0000313" key="4">
    <source>
        <dbReference type="Proteomes" id="UP000306552"/>
    </source>
</evidence>
<dbReference type="InterPro" id="IPR048954">
    <property type="entry name" value="PorZ_N"/>
</dbReference>
<dbReference type="NCBIfam" id="TIGR04183">
    <property type="entry name" value="Por_Secre_tail"/>
    <property type="match status" value="1"/>
</dbReference>
<dbReference type="OrthoDB" id="9807410at2"/>
<dbReference type="Gene3D" id="2.130.10.10">
    <property type="entry name" value="YVTN repeat-like/Quinoprotein amine dehydrogenase"/>
    <property type="match status" value="1"/>
</dbReference>
<dbReference type="Proteomes" id="UP000306552">
    <property type="component" value="Unassembled WGS sequence"/>
</dbReference>
<dbReference type="Pfam" id="PF21544">
    <property type="entry name" value="PorZ_N_b_propeller"/>
    <property type="match status" value="1"/>
</dbReference>
<dbReference type="InterPro" id="IPR011047">
    <property type="entry name" value="Quinoprotein_ADH-like_sf"/>
</dbReference>
<dbReference type="InterPro" id="IPR015943">
    <property type="entry name" value="WD40/YVTN_repeat-like_dom_sf"/>
</dbReference>
<evidence type="ECO:0000259" key="2">
    <source>
        <dbReference type="Pfam" id="PF21544"/>
    </source>
</evidence>
<dbReference type="SUPFAM" id="SSF63829">
    <property type="entry name" value="Calcium-dependent phosphotriesterase"/>
    <property type="match status" value="1"/>
</dbReference>
<keyword evidence="1" id="KW-0732">Signal</keyword>
<feature type="domain" description="PorZ N-terminal beta-propeller" evidence="2">
    <location>
        <begin position="46"/>
        <end position="205"/>
    </location>
</feature>
<dbReference type="RefSeq" id="WP_138932194.1">
    <property type="nucleotide sequence ID" value="NZ_SWMU01000003.1"/>
</dbReference>
<gene>
    <name evidence="3" type="ORF">FCN74_08630</name>
</gene>
<dbReference type="AlphaFoldDB" id="A0A4U5TPM6"/>
<organism evidence="3 4">
    <name type="scientific">Mesohalobacter halotolerans</name>
    <dbReference type="NCBI Taxonomy" id="1883405"/>
    <lineage>
        <taxon>Bacteria</taxon>
        <taxon>Pseudomonadati</taxon>
        <taxon>Bacteroidota</taxon>
        <taxon>Flavobacteriia</taxon>
        <taxon>Flavobacteriales</taxon>
        <taxon>Flavobacteriaceae</taxon>
        <taxon>Mesohalobacter</taxon>
    </lineage>
</organism>
<keyword evidence="4" id="KW-1185">Reference proteome</keyword>
<comment type="caution">
    <text evidence="3">The sequence shown here is derived from an EMBL/GenBank/DDBJ whole genome shotgun (WGS) entry which is preliminary data.</text>
</comment>
<accession>A0A4U5TPM6</accession>
<name>A0A4U5TPM6_9FLAO</name>
<sequence length="771" mass="85327">MKILKFTICLLIFEIGFTQDFSDQWTGYFSYLDVRDISIGQGRVIAAAQNAIFEYNPLSQAKLKTDAVNGLEGSEISAIHYSEAFGLSIIGYENGLLQVVMDNNGQVFTVVDILNKQTIAPDDKRINHFLEYQDKVFISTEFGVAEYNLANLEFGDSFFIGQNGEQLNVTQTAVFNSILYASTFGGSIRYANVNDPNLVDFDVWQTIGSSNWRGIINFNDRLLSMRLDNSLFEINNNNLNFIRQFPGQVEQLNQDEEKLIVVTPNTVHTLNTQLNEIGLVNALFEEIELETNFNTARILNDNLFIGDAKLGLLQMNNINSTTFQRVSPDGPILNAVFSLTSFQDELWVVYGGYNQFFVPFRVENRGVSHFREEGWSNLTNEDLDNTALITDATVDVNNPNRVYLSSYRDGLLILENEEVVTRLDPTNSNLDNTVGPSGDPIIGNTRIGASVFNTQGDLYMTNSITENPLKRLTGENQISIADISETFVEPLGTSSGKIATDSQGNVYMATFRSGLFGYQPSTGNSGKIARDVEGVDLPEVFNPNPAITAMEFDPNNRMWIGTAEGVRVSFNPQAMFDEEAQLSVSPIIFLENGVAQELLFQQFITDIKADGAGNVWIGTVDSGVFQVNSTGQETLNQFNQDNSPLPSNSVISIEINGDTGEVFFGTSRGLVSFQSRITDGVDNLENVRVFPNPVKPDFNGLVTIDGLTDNANVKITDVTGNLVYEEFASGGSLQWDTRAFGKHKVASGVYMVIITGEDQVETKVSKIMIIR</sequence>
<reference evidence="3 4" key="1">
    <citation type="submission" date="2019-04" db="EMBL/GenBank/DDBJ databases">
        <title>Psychroflexus halotolerans sp. nov., isolated from a marine solar saltern.</title>
        <authorList>
            <person name="Feng X."/>
        </authorList>
    </citation>
    <scope>NUCLEOTIDE SEQUENCE [LARGE SCALE GENOMIC DNA]</scope>
    <source>
        <strain evidence="3 4">WDS2C27</strain>
    </source>
</reference>
<evidence type="ECO:0000256" key="1">
    <source>
        <dbReference type="ARBA" id="ARBA00022729"/>
    </source>
</evidence>
<protein>
    <submittedName>
        <fullName evidence="3">T9SS type A sorting domain-containing protein</fullName>
    </submittedName>
</protein>
<evidence type="ECO:0000313" key="3">
    <source>
        <dbReference type="EMBL" id="TKS56077.1"/>
    </source>
</evidence>
<dbReference type="InterPro" id="IPR026444">
    <property type="entry name" value="Secre_tail"/>
</dbReference>
<dbReference type="EMBL" id="SWMU01000003">
    <property type="protein sequence ID" value="TKS56077.1"/>
    <property type="molecule type" value="Genomic_DNA"/>
</dbReference>
<proteinExistence type="predicted"/>